<proteinExistence type="predicted"/>
<reference evidence="2" key="1">
    <citation type="journal article" date="2008" name="Nat. Genet.">
        <title>The Pristionchus pacificus genome provides a unique perspective on nematode lifestyle and parasitism.</title>
        <authorList>
            <person name="Dieterich C."/>
            <person name="Clifton S.W."/>
            <person name="Schuster L.N."/>
            <person name="Chinwalla A."/>
            <person name="Delehaunty K."/>
            <person name="Dinkelacker I."/>
            <person name="Fulton L."/>
            <person name="Fulton R."/>
            <person name="Godfrey J."/>
            <person name="Minx P."/>
            <person name="Mitreva M."/>
            <person name="Roeseler W."/>
            <person name="Tian H."/>
            <person name="Witte H."/>
            <person name="Yang S.P."/>
            <person name="Wilson R.K."/>
            <person name="Sommer R.J."/>
        </authorList>
    </citation>
    <scope>NUCLEOTIDE SEQUENCE [LARGE SCALE GENOMIC DNA]</scope>
    <source>
        <strain evidence="2">PS312</strain>
    </source>
</reference>
<dbReference type="Pfam" id="PF10318">
    <property type="entry name" value="7TM_GPCR_Srh"/>
    <property type="match status" value="1"/>
</dbReference>
<protein>
    <submittedName>
        <fullName evidence="1">G protein-coupled receptor</fullName>
    </submittedName>
</protein>
<dbReference type="EnsemblMetazoa" id="PPA38529.1">
    <property type="protein sequence ID" value="PPA38529.1"/>
    <property type="gene ID" value="WBGene00276898"/>
</dbReference>
<organism evidence="1 2">
    <name type="scientific">Pristionchus pacificus</name>
    <name type="common">Parasitic nematode worm</name>
    <dbReference type="NCBI Taxonomy" id="54126"/>
    <lineage>
        <taxon>Eukaryota</taxon>
        <taxon>Metazoa</taxon>
        <taxon>Ecdysozoa</taxon>
        <taxon>Nematoda</taxon>
        <taxon>Chromadorea</taxon>
        <taxon>Rhabditida</taxon>
        <taxon>Rhabditina</taxon>
        <taxon>Diplogasteromorpha</taxon>
        <taxon>Diplogasteroidea</taxon>
        <taxon>Neodiplogasteridae</taxon>
        <taxon>Pristionchus</taxon>
    </lineage>
</organism>
<dbReference type="AlphaFoldDB" id="A0A2A6CZY6"/>
<dbReference type="Proteomes" id="UP000005239">
    <property type="component" value="Unassembled WGS sequence"/>
</dbReference>
<evidence type="ECO:0000313" key="1">
    <source>
        <dbReference type="EnsemblMetazoa" id="PPA38529.1"/>
    </source>
</evidence>
<gene>
    <name evidence="1" type="primary">WBGene00276898</name>
</gene>
<accession>A0A2A6CZY6</accession>
<evidence type="ECO:0000313" key="2">
    <source>
        <dbReference type="Proteomes" id="UP000005239"/>
    </source>
</evidence>
<dbReference type="PANTHER" id="PTHR45830">
    <property type="entry name" value="SERPENTINE RECEPTOR, CLASS I"/>
    <property type="match status" value="1"/>
</dbReference>
<keyword evidence="2" id="KW-1185">Reference proteome</keyword>
<accession>A0A8R1UR10</accession>
<name>A0A2A6CZY6_PRIPA</name>
<reference evidence="1" key="2">
    <citation type="submission" date="2022-06" db="UniProtKB">
        <authorList>
            <consortium name="EnsemblMetazoa"/>
        </authorList>
    </citation>
    <scope>IDENTIFICATION</scope>
    <source>
        <strain evidence="1">PS312</strain>
    </source>
</reference>
<sequence length="373" mass="42700">MENSTGRLLYNLHWDRDYALDLIDTCQTILPFLTLTTIRPAIFYVLFKSHSFSPDIRWGYVVNMIALSLHEFNFCFLYRLQLVVPYAAFYCEGPICRIGLPMNVLMVYMAFSMVASIPTFLYILLRMHHKIVLNTNTTFIFSKRTQFVLVFAESLILFINVIACAVFTEESANAEKMKKSPELAWLVARGGRIMLFGPPGNPELFGRELFLLACSVILIAPLIVFLTRHSTRTMKRTKVALTSRTQQTQNRLQLVFFLQMHIVMLFYALPMAVMISTMFIDLSAFPPVSLALLRYTILPLFSIESALITLVFLLKNPTNLKLVADTLRSLSCGIIGDRQSSTTTGNFSDVTIVQVFNRHTIKQRKPYSRRLQK</sequence>
<dbReference type="InterPro" id="IPR019422">
    <property type="entry name" value="7TM_GPCR_serpentine_rcpt_Srh"/>
</dbReference>
<dbReference type="PANTHER" id="PTHR45830:SF15">
    <property type="entry name" value="SERPENTINE RECEPTOR, CLASS I"/>
    <property type="match status" value="1"/>
</dbReference>